<proteinExistence type="predicted"/>
<sequence length="168" mass="18059">MITEGTGIESRLEPSREGLGRQRLLNRNVQNGNQTSGWNQALISWSKLHSESTNAMVPSIWGESGCKRGIEFEQAWRWPVGPEFGRGFSATNRIRQSVWWGDQLVEGSSSRGGDEVGEAFVGCGGAGDRLVERVAGNSLGPPDKGKGATGIANSTLADLVPGVWFVTE</sequence>
<dbReference type="EMBL" id="CM042027">
    <property type="protein sequence ID" value="KAI3803616.1"/>
    <property type="molecule type" value="Genomic_DNA"/>
</dbReference>
<reference evidence="2" key="1">
    <citation type="journal article" date="2022" name="Mol. Ecol. Resour.">
        <title>The genomes of chicory, endive, great burdock and yacon provide insights into Asteraceae palaeo-polyploidization history and plant inulin production.</title>
        <authorList>
            <person name="Fan W."/>
            <person name="Wang S."/>
            <person name="Wang H."/>
            <person name="Wang A."/>
            <person name="Jiang F."/>
            <person name="Liu H."/>
            <person name="Zhao H."/>
            <person name="Xu D."/>
            <person name="Zhang Y."/>
        </authorList>
    </citation>
    <scope>NUCLEOTIDE SEQUENCE [LARGE SCALE GENOMIC DNA]</scope>
    <source>
        <strain evidence="2">cv. Yunnan</strain>
    </source>
</reference>
<evidence type="ECO:0000313" key="2">
    <source>
        <dbReference type="Proteomes" id="UP001056120"/>
    </source>
</evidence>
<keyword evidence="2" id="KW-1185">Reference proteome</keyword>
<dbReference type="Proteomes" id="UP001056120">
    <property type="component" value="Linkage Group LG10"/>
</dbReference>
<gene>
    <name evidence="1" type="ORF">L1987_31773</name>
</gene>
<comment type="caution">
    <text evidence="1">The sequence shown here is derived from an EMBL/GenBank/DDBJ whole genome shotgun (WGS) entry which is preliminary data.</text>
</comment>
<protein>
    <submittedName>
        <fullName evidence="1">Uncharacterized protein</fullName>
    </submittedName>
</protein>
<reference evidence="1 2" key="2">
    <citation type="journal article" date="2022" name="Mol. Ecol. Resour.">
        <title>The genomes of chicory, endive, great burdock and yacon provide insights into Asteraceae paleo-polyploidization history and plant inulin production.</title>
        <authorList>
            <person name="Fan W."/>
            <person name="Wang S."/>
            <person name="Wang H."/>
            <person name="Wang A."/>
            <person name="Jiang F."/>
            <person name="Liu H."/>
            <person name="Zhao H."/>
            <person name="Xu D."/>
            <person name="Zhang Y."/>
        </authorList>
    </citation>
    <scope>NUCLEOTIDE SEQUENCE [LARGE SCALE GENOMIC DNA]</scope>
    <source>
        <strain evidence="2">cv. Yunnan</strain>
        <tissue evidence="1">Leaves</tissue>
    </source>
</reference>
<organism evidence="1 2">
    <name type="scientific">Smallanthus sonchifolius</name>
    <dbReference type="NCBI Taxonomy" id="185202"/>
    <lineage>
        <taxon>Eukaryota</taxon>
        <taxon>Viridiplantae</taxon>
        <taxon>Streptophyta</taxon>
        <taxon>Embryophyta</taxon>
        <taxon>Tracheophyta</taxon>
        <taxon>Spermatophyta</taxon>
        <taxon>Magnoliopsida</taxon>
        <taxon>eudicotyledons</taxon>
        <taxon>Gunneridae</taxon>
        <taxon>Pentapetalae</taxon>
        <taxon>asterids</taxon>
        <taxon>campanulids</taxon>
        <taxon>Asterales</taxon>
        <taxon>Asteraceae</taxon>
        <taxon>Asteroideae</taxon>
        <taxon>Heliantheae alliance</taxon>
        <taxon>Millerieae</taxon>
        <taxon>Smallanthus</taxon>
    </lineage>
</organism>
<evidence type="ECO:0000313" key="1">
    <source>
        <dbReference type="EMBL" id="KAI3803616.1"/>
    </source>
</evidence>
<accession>A0ACB9I787</accession>
<name>A0ACB9I787_9ASTR</name>